<dbReference type="Proteomes" id="UP001160148">
    <property type="component" value="Unassembled WGS sequence"/>
</dbReference>
<evidence type="ECO:0000313" key="2">
    <source>
        <dbReference type="Proteomes" id="UP001160148"/>
    </source>
</evidence>
<name>A0AAV0WVB3_9HEMI</name>
<sequence>MARQATGPNEHPSNKCYSSKPEAQFVNLKSRGGLTYPNDFIFGLLTAVEKSFVTHCEDNDVFLLTLDDFFNNNKLINFPCIQHKTYILTTVISNFIIMRMRQYSLITNKNTTKVNAKKKKLSKLVPT</sequence>
<gene>
    <name evidence="1" type="ORF">MEUPH1_LOCUS14945</name>
</gene>
<keyword evidence="2" id="KW-1185">Reference proteome</keyword>
<reference evidence="1 2" key="1">
    <citation type="submission" date="2023-01" db="EMBL/GenBank/DDBJ databases">
        <authorList>
            <person name="Whitehead M."/>
        </authorList>
    </citation>
    <scope>NUCLEOTIDE SEQUENCE [LARGE SCALE GENOMIC DNA]</scope>
</reference>
<dbReference type="AlphaFoldDB" id="A0AAV0WVB3"/>
<accession>A0AAV0WVB3</accession>
<evidence type="ECO:0000313" key="1">
    <source>
        <dbReference type="EMBL" id="CAI6359544.1"/>
    </source>
</evidence>
<proteinExistence type="predicted"/>
<comment type="caution">
    <text evidence="1">The sequence shown here is derived from an EMBL/GenBank/DDBJ whole genome shotgun (WGS) entry which is preliminary data.</text>
</comment>
<protein>
    <submittedName>
        <fullName evidence="1">Uncharacterized protein</fullName>
    </submittedName>
</protein>
<organism evidence="1 2">
    <name type="scientific">Macrosiphum euphorbiae</name>
    <name type="common">potato aphid</name>
    <dbReference type="NCBI Taxonomy" id="13131"/>
    <lineage>
        <taxon>Eukaryota</taxon>
        <taxon>Metazoa</taxon>
        <taxon>Ecdysozoa</taxon>
        <taxon>Arthropoda</taxon>
        <taxon>Hexapoda</taxon>
        <taxon>Insecta</taxon>
        <taxon>Pterygota</taxon>
        <taxon>Neoptera</taxon>
        <taxon>Paraneoptera</taxon>
        <taxon>Hemiptera</taxon>
        <taxon>Sternorrhyncha</taxon>
        <taxon>Aphidomorpha</taxon>
        <taxon>Aphidoidea</taxon>
        <taxon>Aphididae</taxon>
        <taxon>Macrosiphini</taxon>
        <taxon>Macrosiphum</taxon>
    </lineage>
</organism>
<dbReference type="EMBL" id="CARXXK010000002">
    <property type="protein sequence ID" value="CAI6359544.1"/>
    <property type="molecule type" value="Genomic_DNA"/>
</dbReference>